<keyword evidence="8" id="KW-0010">Activator</keyword>
<evidence type="ECO:0000313" key="11">
    <source>
        <dbReference type="Proteomes" id="UP000799770"/>
    </source>
</evidence>
<evidence type="ECO:0000256" key="3">
    <source>
        <dbReference type="ARBA" id="ARBA00020634"/>
    </source>
</evidence>
<evidence type="ECO:0000256" key="9">
    <source>
        <dbReference type="SAM" id="MobiDB-lite"/>
    </source>
</evidence>
<evidence type="ECO:0000256" key="7">
    <source>
        <dbReference type="ARBA" id="ARBA00031259"/>
    </source>
</evidence>
<keyword evidence="4 8" id="KW-0805">Transcription regulation</keyword>
<evidence type="ECO:0000256" key="2">
    <source>
        <dbReference type="ARBA" id="ARBA00007526"/>
    </source>
</evidence>
<evidence type="ECO:0000256" key="4">
    <source>
        <dbReference type="ARBA" id="ARBA00023015"/>
    </source>
</evidence>
<dbReference type="GO" id="GO:0006357">
    <property type="term" value="P:regulation of transcription by RNA polymerase II"/>
    <property type="evidence" value="ECO:0007669"/>
    <property type="project" value="InterPro"/>
</dbReference>
<dbReference type="InterPro" id="IPR007018">
    <property type="entry name" value="Mediator_Med6"/>
</dbReference>
<reference evidence="10" key="1">
    <citation type="journal article" date="2020" name="Stud. Mycol.">
        <title>101 Dothideomycetes genomes: a test case for predicting lifestyles and emergence of pathogens.</title>
        <authorList>
            <person name="Haridas S."/>
            <person name="Albert R."/>
            <person name="Binder M."/>
            <person name="Bloem J."/>
            <person name="Labutti K."/>
            <person name="Salamov A."/>
            <person name="Andreopoulos B."/>
            <person name="Baker S."/>
            <person name="Barry K."/>
            <person name="Bills G."/>
            <person name="Bluhm B."/>
            <person name="Cannon C."/>
            <person name="Castanera R."/>
            <person name="Culley D."/>
            <person name="Daum C."/>
            <person name="Ezra D."/>
            <person name="Gonzalez J."/>
            <person name="Henrissat B."/>
            <person name="Kuo A."/>
            <person name="Liang C."/>
            <person name="Lipzen A."/>
            <person name="Lutzoni F."/>
            <person name="Magnuson J."/>
            <person name="Mondo S."/>
            <person name="Nolan M."/>
            <person name="Ohm R."/>
            <person name="Pangilinan J."/>
            <person name="Park H.-J."/>
            <person name="Ramirez L."/>
            <person name="Alfaro M."/>
            <person name="Sun H."/>
            <person name="Tritt A."/>
            <person name="Yoshinaga Y."/>
            <person name="Zwiers L.-H."/>
            <person name="Turgeon B."/>
            <person name="Goodwin S."/>
            <person name="Spatafora J."/>
            <person name="Crous P."/>
            <person name="Grigoriev I."/>
        </authorList>
    </citation>
    <scope>NUCLEOTIDE SEQUENCE</scope>
    <source>
        <strain evidence="10">CBS 627.86</strain>
    </source>
</reference>
<name>A0A6A5ZJB2_9PLEO</name>
<evidence type="ECO:0000313" key="10">
    <source>
        <dbReference type="EMBL" id="KAF2118947.1"/>
    </source>
</evidence>
<dbReference type="Gene3D" id="3.10.450.580">
    <property type="entry name" value="Mediator complex, subunit Med6"/>
    <property type="match status" value="1"/>
</dbReference>
<protein>
    <recommendedName>
        <fullName evidence="3 8">Mediator of RNA polymerase II transcription subunit 6</fullName>
    </recommendedName>
    <alternativeName>
        <fullName evidence="7 8">Mediator complex subunit 6</fullName>
    </alternativeName>
</protein>
<evidence type="ECO:0000256" key="5">
    <source>
        <dbReference type="ARBA" id="ARBA00023163"/>
    </source>
</evidence>
<comment type="similarity">
    <text evidence="2 8">Belongs to the Mediator complex subunit 6 family.</text>
</comment>
<dbReference type="InterPro" id="IPR038566">
    <property type="entry name" value="Mediator_Med6_sf"/>
</dbReference>
<feature type="region of interest" description="Disordered" evidence="9">
    <location>
        <begin position="161"/>
        <end position="199"/>
    </location>
</feature>
<dbReference type="Pfam" id="PF04934">
    <property type="entry name" value="Med6"/>
    <property type="match status" value="1"/>
</dbReference>
<dbReference type="GO" id="GO:0016592">
    <property type="term" value="C:mediator complex"/>
    <property type="evidence" value="ECO:0007669"/>
    <property type="project" value="InterPro"/>
</dbReference>
<feature type="compositionally biased region" description="Polar residues" evidence="9">
    <location>
        <begin position="335"/>
        <end position="345"/>
    </location>
</feature>
<accession>A0A6A5ZJB2</accession>
<keyword evidence="5 8" id="KW-0804">Transcription</keyword>
<dbReference type="PANTHER" id="PTHR13104">
    <property type="entry name" value="MED-6-RELATED"/>
    <property type="match status" value="1"/>
</dbReference>
<proteinExistence type="inferred from homology"/>
<comment type="subunit">
    <text evidence="8">Component of the Mediator complex.</text>
</comment>
<keyword evidence="11" id="KW-1185">Reference proteome</keyword>
<organism evidence="10 11">
    <name type="scientific">Lophiotrema nucula</name>
    <dbReference type="NCBI Taxonomy" id="690887"/>
    <lineage>
        <taxon>Eukaryota</taxon>
        <taxon>Fungi</taxon>
        <taxon>Dikarya</taxon>
        <taxon>Ascomycota</taxon>
        <taxon>Pezizomycotina</taxon>
        <taxon>Dothideomycetes</taxon>
        <taxon>Pleosporomycetidae</taxon>
        <taxon>Pleosporales</taxon>
        <taxon>Lophiotremataceae</taxon>
        <taxon>Lophiotrema</taxon>
    </lineage>
</organism>
<comment type="subcellular location">
    <subcellularLocation>
        <location evidence="1 8">Nucleus</location>
    </subcellularLocation>
</comment>
<sequence>MPPVQPPLDEIEFFIPPEYMPREVQYPLTNDNILTYFYQSPFMDLSSNNLTLFNASWKEPDGERLRNNRKVFEETLKLKFGDRPGTEYWVAADPQGPGQGWVIQKQVRSNEPEGSSKLVVRVEGTYYTVANRIYQAPSLLDVLQLRLFQVSSRIQQVLELSRDETSWSPSTGHTYIPPKYKSAKKIEPAPGSRLGTPGPSEQDVLQFLDDPQNEGAGTTDFNDTFFLQSLHRANKHVGDYMDENPLQGGPGSWSFAKTNAEIESARNKAKADAQTAATSLQAPAKPAEGATPATSVAPTPKPVTVEVTNRKGSVAVKGVPGAAKEKRRKSKGLASPTSPTGPTGL</sequence>
<evidence type="ECO:0000256" key="1">
    <source>
        <dbReference type="ARBA" id="ARBA00004123"/>
    </source>
</evidence>
<dbReference type="EMBL" id="ML977316">
    <property type="protein sequence ID" value="KAF2118947.1"/>
    <property type="molecule type" value="Genomic_DNA"/>
</dbReference>
<keyword evidence="6 8" id="KW-0539">Nucleus</keyword>
<dbReference type="OrthoDB" id="344220at2759"/>
<dbReference type="AlphaFoldDB" id="A0A6A5ZJB2"/>
<evidence type="ECO:0000256" key="8">
    <source>
        <dbReference type="RuleBase" id="RU364143"/>
    </source>
</evidence>
<comment type="function">
    <text evidence="8">Component of the Mediator complex, a coactivator involved in the regulated transcription of nearly all RNA polymerase II-dependent genes. Mediator functions as a bridge to convey information from gene-specific regulatory proteins to the basal RNA polymerase II transcription machinery. Mediator is recruited to promoters by direct interactions with regulatory proteins and serves as a scaffold for the assembly of a functional preinitiation complex with RNA polymerase II and the general transcription factors.</text>
</comment>
<gene>
    <name evidence="8" type="primary">MED6</name>
    <name evidence="10" type="ORF">BDV96DRAFT_368030</name>
</gene>
<dbReference type="GO" id="GO:0003712">
    <property type="term" value="F:transcription coregulator activity"/>
    <property type="evidence" value="ECO:0007669"/>
    <property type="project" value="InterPro"/>
</dbReference>
<dbReference type="Proteomes" id="UP000799770">
    <property type="component" value="Unassembled WGS sequence"/>
</dbReference>
<evidence type="ECO:0000256" key="6">
    <source>
        <dbReference type="ARBA" id="ARBA00023242"/>
    </source>
</evidence>
<feature type="region of interest" description="Disordered" evidence="9">
    <location>
        <begin position="264"/>
        <end position="345"/>
    </location>
</feature>